<keyword evidence="4 6" id="KW-1133">Transmembrane helix</keyword>
<evidence type="ECO:0000259" key="7">
    <source>
        <dbReference type="Pfam" id="PF00892"/>
    </source>
</evidence>
<feature type="transmembrane region" description="Helical" evidence="6">
    <location>
        <begin position="120"/>
        <end position="142"/>
    </location>
</feature>
<gene>
    <name evidence="8" type="ORF">FLP23_07955</name>
</gene>
<feature type="transmembrane region" description="Helical" evidence="6">
    <location>
        <begin position="94"/>
        <end position="113"/>
    </location>
</feature>
<feature type="domain" description="EamA" evidence="7">
    <location>
        <begin position="4"/>
        <end position="137"/>
    </location>
</feature>
<keyword evidence="5 6" id="KW-0472">Membrane</keyword>
<evidence type="ECO:0000256" key="1">
    <source>
        <dbReference type="ARBA" id="ARBA00004141"/>
    </source>
</evidence>
<dbReference type="Pfam" id="PF00892">
    <property type="entry name" value="EamA"/>
    <property type="match status" value="2"/>
</dbReference>
<dbReference type="AlphaFoldDB" id="A0A5C1Y7V8"/>
<keyword evidence="9" id="KW-1185">Reference proteome</keyword>
<feature type="transmembrane region" description="Helical" evidence="6">
    <location>
        <begin position="34"/>
        <end position="52"/>
    </location>
</feature>
<evidence type="ECO:0000313" key="9">
    <source>
        <dbReference type="Proteomes" id="UP000322159"/>
    </source>
</evidence>
<accession>A0A5C1Y7V8</accession>
<dbReference type="Proteomes" id="UP000322159">
    <property type="component" value="Chromosome"/>
</dbReference>
<dbReference type="InterPro" id="IPR050638">
    <property type="entry name" value="AA-Vitamin_Transporters"/>
</dbReference>
<dbReference type="PANTHER" id="PTHR32322:SF2">
    <property type="entry name" value="EAMA DOMAIN-CONTAINING PROTEIN"/>
    <property type="match status" value="1"/>
</dbReference>
<dbReference type="KEGG" id="lyk:FLP23_07955"/>
<dbReference type="SUPFAM" id="SSF103481">
    <property type="entry name" value="Multidrug resistance efflux transporter EmrE"/>
    <property type="match status" value="2"/>
</dbReference>
<dbReference type="EMBL" id="CP043504">
    <property type="protein sequence ID" value="QEO09941.1"/>
    <property type="molecule type" value="Genomic_DNA"/>
</dbReference>
<feature type="domain" description="EamA" evidence="7">
    <location>
        <begin position="148"/>
        <end position="282"/>
    </location>
</feature>
<keyword evidence="3 6" id="KW-0812">Transmembrane</keyword>
<proteinExistence type="inferred from homology"/>
<name>A0A5C1Y7V8_9MICO</name>
<feature type="transmembrane region" description="Helical" evidence="6">
    <location>
        <begin position="64"/>
        <end position="82"/>
    </location>
</feature>
<feature type="transmembrane region" description="Helical" evidence="6">
    <location>
        <begin position="148"/>
        <end position="166"/>
    </location>
</feature>
<feature type="transmembrane region" description="Helical" evidence="6">
    <location>
        <begin position="265"/>
        <end position="282"/>
    </location>
</feature>
<evidence type="ECO:0000256" key="3">
    <source>
        <dbReference type="ARBA" id="ARBA00022692"/>
    </source>
</evidence>
<reference evidence="8 9" key="1">
    <citation type="submission" date="2019-09" db="EMBL/GenBank/DDBJ databases">
        <title>Genome sequencing of strain KACC 19322.</title>
        <authorList>
            <person name="Heo J."/>
            <person name="Kim S.-J."/>
            <person name="Kim J.-S."/>
            <person name="Hong S.-B."/>
            <person name="Kwon S.-W."/>
        </authorList>
    </citation>
    <scope>NUCLEOTIDE SEQUENCE [LARGE SCALE GENOMIC DNA]</scope>
    <source>
        <strain evidence="8 9">KACC 19322</strain>
    </source>
</reference>
<organism evidence="8 9">
    <name type="scientific">Protaetiibacter larvae</name>
    <dbReference type="NCBI Taxonomy" id="2592654"/>
    <lineage>
        <taxon>Bacteria</taxon>
        <taxon>Bacillati</taxon>
        <taxon>Actinomycetota</taxon>
        <taxon>Actinomycetes</taxon>
        <taxon>Micrococcales</taxon>
        <taxon>Microbacteriaceae</taxon>
        <taxon>Protaetiibacter</taxon>
    </lineage>
</organism>
<dbReference type="RefSeq" id="WP_149325359.1">
    <property type="nucleotide sequence ID" value="NZ_CP043504.1"/>
</dbReference>
<dbReference type="GO" id="GO:0016020">
    <property type="term" value="C:membrane"/>
    <property type="evidence" value="ECO:0007669"/>
    <property type="project" value="UniProtKB-SubCell"/>
</dbReference>
<dbReference type="InterPro" id="IPR000620">
    <property type="entry name" value="EamA_dom"/>
</dbReference>
<evidence type="ECO:0000256" key="2">
    <source>
        <dbReference type="ARBA" id="ARBA00007362"/>
    </source>
</evidence>
<dbReference type="InterPro" id="IPR037185">
    <property type="entry name" value="EmrE-like"/>
</dbReference>
<feature type="transmembrane region" description="Helical" evidence="6">
    <location>
        <begin position="210"/>
        <end position="233"/>
    </location>
</feature>
<evidence type="ECO:0000256" key="5">
    <source>
        <dbReference type="ARBA" id="ARBA00023136"/>
    </source>
</evidence>
<dbReference type="OrthoDB" id="4630069at2"/>
<comment type="similarity">
    <text evidence="2">Belongs to the EamA transporter family.</text>
</comment>
<evidence type="ECO:0000256" key="4">
    <source>
        <dbReference type="ARBA" id="ARBA00022989"/>
    </source>
</evidence>
<feature type="transmembrane region" description="Helical" evidence="6">
    <location>
        <begin position="178"/>
        <end position="198"/>
    </location>
</feature>
<sequence>MTRRGVLLFAALGLIWGVPYLFIKIAVAELTPEMLVLARCALAAVLLLPLAAHRRALAPVLRRWRPLLLFAVFEIVLPWYFLNSAEQRLPSSTSGLLLSAVPLAALGIAFVMGRRDRITLVNGVGIAVGMLGVAAIVGLDLAGSDLVGVAQLVVVVLGYALGPAILARWMSDLPGVGVMALALGISALIYVPVVLLTGGGLRAVPSPPTIVSVVVLAVFCSAIAFLIMFALVAEIGPIRMTAITYVNPAVAVVAGALVLGEQVTVWTIVGFVLILAGCYLVTKPARAVASSTSVDAPDYPPQTAP</sequence>
<evidence type="ECO:0000313" key="8">
    <source>
        <dbReference type="EMBL" id="QEO09941.1"/>
    </source>
</evidence>
<comment type="subcellular location">
    <subcellularLocation>
        <location evidence="1">Membrane</location>
        <topology evidence="1">Multi-pass membrane protein</topology>
    </subcellularLocation>
</comment>
<evidence type="ECO:0000256" key="6">
    <source>
        <dbReference type="SAM" id="Phobius"/>
    </source>
</evidence>
<feature type="transmembrane region" description="Helical" evidence="6">
    <location>
        <begin position="240"/>
        <end position="259"/>
    </location>
</feature>
<protein>
    <submittedName>
        <fullName evidence="8">DMT family transporter</fullName>
    </submittedName>
</protein>
<dbReference type="PANTHER" id="PTHR32322">
    <property type="entry name" value="INNER MEMBRANE TRANSPORTER"/>
    <property type="match status" value="1"/>
</dbReference>
<feature type="transmembrane region" description="Helical" evidence="6">
    <location>
        <begin position="7"/>
        <end position="28"/>
    </location>
</feature>